<reference evidence="1" key="1">
    <citation type="submission" date="2023-07" db="EMBL/GenBank/DDBJ databases">
        <authorList>
            <consortium name="AG Swart"/>
            <person name="Singh M."/>
            <person name="Singh A."/>
            <person name="Seah K."/>
            <person name="Emmerich C."/>
        </authorList>
    </citation>
    <scope>NUCLEOTIDE SEQUENCE</scope>
    <source>
        <strain evidence="1">DP1</strain>
    </source>
</reference>
<dbReference type="Proteomes" id="UP001295684">
    <property type="component" value="Unassembled WGS sequence"/>
</dbReference>
<accession>A0AAD2CXF7</accession>
<evidence type="ECO:0000313" key="1">
    <source>
        <dbReference type="EMBL" id="CAI2373178.1"/>
    </source>
</evidence>
<evidence type="ECO:0000313" key="2">
    <source>
        <dbReference type="Proteomes" id="UP001295684"/>
    </source>
</evidence>
<comment type="caution">
    <text evidence="1">The sequence shown here is derived from an EMBL/GenBank/DDBJ whole genome shotgun (WGS) entry which is preliminary data.</text>
</comment>
<protein>
    <submittedName>
        <fullName evidence="1">Uncharacterized protein</fullName>
    </submittedName>
</protein>
<keyword evidence="2" id="KW-1185">Reference proteome</keyword>
<sequence length="370" mass="43810">MCVKCNTNICKNTSTEYCLDHQRPICFKCKSDLHFECKVEHLVSPEELEYQVESLGYLLKTMKKSFTQFSLEDFYPQFEEIIESIQNEHEDLKQETLKEIKDKAFLKFAELEVKFNLLRKKIHEDYILKDLMSHIFQLTVLKDFDIEAIGLEIQEDDNPDYDERTTVDKDADSLKMVNSISKKENAEDSKIQVQSQIIEVLRPKYFQTCNPNKFLPCLQLNCLSPHHLNFMKECIAQKTKLIKIKKFCFFTDNSQIPLLKEYIDECIPEDFCETLIFDHSQNEDKAYFSNYSSCIEELLYNPPSTLEFKQYIFEKEDLEYLKSMIQENSLKITLANCWRTFPNSLTLFRLTKEDQCNYSLHHIEPLSSFC</sequence>
<organism evidence="1 2">
    <name type="scientific">Euplotes crassus</name>
    <dbReference type="NCBI Taxonomy" id="5936"/>
    <lineage>
        <taxon>Eukaryota</taxon>
        <taxon>Sar</taxon>
        <taxon>Alveolata</taxon>
        <taxon>Ciliophora</taxon>
        <taxon>Intramacronucleata</taxon>
        <taxon>Spirotrichea</taxon>
        <taxon>Hypotrichia</taxon>
        <taxon>Euplotida</taxon>
        <taxon>Euplotidae</taxon>
        <taxon>Moneuplotes</taxon>
    </lineage>
</organism>
<proteinExistence type="predicted"/>
<dbReference type="EMBL" id="CAMPGE010014510">
    <property type="protein sequence ID" value="CAI2373178.1"/>
    <property type="molecule type" value="Genomic_DNA"/>
</dbReference>
<gene>
    <name evidence="1" type="ORF">ECRASSUSDP1_LOCUS14518</name>
</gene>
<name>A0AAD2CXF7_EUPCR</name>
<dbReference type="AlphaFoldDB" id="A0AAD2CXF7"/>